<keyword evidence="3" id="KW-1185">Reference proteome</keyword>
<gene>
    <name evidence="2" type="ORF">Ctob_010420</name>
</gene>
<protein>
    <submittedName>
        <fullName evidence="2">Uncharacterized protein</fullName>
    </submittedName>
</protein>
<evidence type="ECO:0000313" key="2">
    <source>
        <dbReference type="EMBL" id="KOO29555.1"/>
    </source>
</evidence>
<feature type="transmembrane region" description="Helical" evidence="1">
    <location>
        <begin position="102"/>
        <end position="132"/>
    </location>
</feature>
<feature type="transmembrane region" description="Helical" evidence="1">
    <location>
        <begin position="228"/>
        <end position="252"/>
    </location>
</feature>
<keyword evidence="1" id="KW-0812">Transmembrane</keyword>
<dbReference type="EMBL" id="JWZX01002398">
    <property type="protein sequence ID" value="KOO29555.1"/>
    <property type="molecule type" value="Genomic_DNA"/>
</dbReference>
<feature type="transmembrane region" description="Helical" evidence="1">
    <location>
        <begin position="26"/>
        <end position="47"/>
    </location>
</feature>
<feature type="transmembrane region" description="Helical" evidence="1">
    <location>
        <begin position="144"/>
        <end position="170"/>
    </location>
</feature>
<organism evidence="2 3">
    <name type="scientific">Chrysochromulina tobinii</name>
    <dbReference type="NCBI Taxonomy" id="1460289"/>
    <lineage>
        <taxon>Eukaryota</taxon>
        <taxon>Haptista</taxon>
        <taxon>Haptophyta</taxon>
        <taxon>Prymnesiophyceae</taxon>
        <taxon>Prymnesiales</taxon>
        <taxon>Chrysochromulinaceae</taxon>
        <taxon>Chrysochromulina</taxon>
    </lineage>
</organism>
<proteinExistence type="predicted"/>
<keyword evidence="1" id="KW-0472">Membrane</keyword>
<name>A0A0M0JST8_9EUKA</name>
<evidence type="ECO:0000313" key="3">
    <source>
        <dbReference type="Proteomes" id="UP000037460"/>
    </source>
</evidence>
<keyword evidence="1" id="KW-1133">Transmembrane helix</keyword>
<comment type="caution">
    <text evidence="2">The sequence shown here is derived from an EMBL/GenBank/DDBJ whole genome shotgun (WGS) entry which is preliminary data.</text>
</comment>
<sequence length="305" mass="34276">MPDGDWTPGFVKRFEERLEPKPIQKCLFLVVIFVIPVAIIALVPTLIDALVSSKNLFLFVGYSALRRVTQWLSDLFTFFYYVNQGRIADLEGAKKFATAGGFVVLASIASIGMGLLMMALCMICASPLLRFLAPYEPELVDQTAYWALIIAAAWLPGQIFLSSGSGVLLAQRQIVRLYVLVLFWVLLATVLLLLITLNNTCDQQLEEANRTIPDLDTERWVCPDARHFLNMTSVVLATTNAGLLFTLLWLMVRSSRARGYFVEHGFDVRHYWADVDLRSGFTRDHAAIAVRNLFNYTTQAAEIIT</sequence>
<accession>A0A0M0JST8</accession>
<dbReference type="Proteomes" id="UP000037460">
    <property type="component" value="Unassembled WGS sequence"/>
</dbReference>
<feature type="transmembrane region" description="Helical" evidence="1">
    <location>
        <begin position="177"/>
        <end position="197"/>
    </location>
</feature>
<reference evidence="3" key="1">
    <citation type="journal article" date="2015" name="PLoS Genet.">
        <title>Genome Sequence and Transcriptome Analyses of Chrysochromulina tobin: Metabolic Tools for Enhanced Algal Fitness in the Prominent Order Prymnesiales (Haptophyceae).</title>
        <authorList>
            <person name="Hovde B.T."/>
            <person name="Deodato C.R."/>
            <person name="Hunsperger H.M."/>
            <person name="Ryken S.A."/>
            <person name="Yost W."/>
            <person name="Jha R.K."/>
            <person name="Patterson J."/>
            <person name="Monnat R.J. Jr."/>
            <person name="Barlow S.B."/>
            <person name="Starkenburg S.R."/>
            <person name="Cattolico R.A."/>
        </authorList>
    </citation>
    <scope>NUCLEOTIDE SEQUENCE</scope>
    <source>
        <strain evidence="3">CCMP291</strain>
    </source>
</reference>
<dbReference type="AlphaFoldDB" id="A0A0M0JST8"/>
<evidence type="ECO:0000256" key="1">
    <source>
        <dbReference type="SAM" id="Phobius"/>
    </source>
</evidence>